<dbReference type="InterPro" id="IPR001236">
    <property type="entry name" value="Lactate/malate_DH_N"/>
</dbReference>
<feature type="domain" description="Lactate/malate dehydrogenase N-terminal" evidence="6">
    <location>
        <begin position="6"/>
        <end position="144"/>
    </location>
</feature>
<dbReference type="InterPro" id="IPR022383">
    <property type="entry name" value="Lactate/malate_DH_C"/>
</dbReference>
<keyword evidence="3 5" id="KW-0560">Oxidoreductase</keyword>
<reference evidence="8" key="1">
    <citation type="submission" date="2022-08" db="EMBL/GenBank/DDBJ databases">
        <title>Alicyclobacillus dauci DSM2870, complete genome.</title>
        <authorList>
            <person name="Wang Q."/>
            <person name="Cai R."/>
            <person name="Wang Z."/>
        </authorList>
    </citation>
    <scope>NUCLEOTIDE SEQUENCE</scope>
    <source>
        <strain evidence="8">DSM 28700</strain>
    </source>
</reference>
<keyword evidence="2" id="KW-0816">Tricarboxylic acid cycle</keyword>
<accession>A0ABY6Z6S3</accession>
<dbReference type="Gene3D" id="3.40.50.720">
    <property type="entry name" value="NAD(P)-binding Rossmann-like Domain"/>
    <property type="match status" value="1"/>
</dbReference>
<keyword evidence="9" id="KW-1185">Reference proteome</keyword>
<dbReference type="Gene3D" id="3.90.110.10">
    <property type="entry name" value="Lactate dehydrogenase/glycoside hydrolase, family 4, C-terminal"/>
    <property type="match status" value="1"/>
</dbReference>
<dbReference type="Proteomes" id="UP001164803">
    <property type="component" value="Chromosome"/>
</dbReference>
<dbReference type="Pfam" id="PF02866">
    <property type="entry name" value="Ldh_1_C"/>
    <property type="match status" value="1"/>
</dbReference>
<feature type="domain" description="Lactate/malate dehydrogenase C-terminal" evidence="7">
    <location>
        <begin position="149"/>
        <end position="308"/>
    </location>
</feature>
<evidence type="ECO:0000256" key="1">
    <source>
        <dbReference type="ARBA" id="ARBA00006054"/>
    </source>
</evidence>
<sequence>MSNAWKVTVFGAGGTGGAIADLLTQKQYGEVVLIDVQKDMAEGKAMDIEQSGALMGSDTKVVGGIDPILSKDSNVVIITAGIGRKPGLRREDLIATNARVMKEISQSIRMLSPDAFVIVLTNPADILTRVVRHATGFPSERVMGQGGILDSARLAHWLAKLANVSQQHVRAMVLGGHGDHMVPVRRFASIYGIPATDVLTENAWQTAVEHTRFGGGEILAKFKTHGAAITPAHAVLAMVEALRSQVAHVLPVSVQSHGVYGLPKDVYIGLPAKVSELGVEQILEAPLSADEFDRLHASADSMEKTYQEWKSSQSA</sequence>
<dbReference type="NCBIfam" id="NF004863">
    <property type="entry name" value="PRK06223.1"/>
    <property type="match status" value="1"/>
</dbReference>
<dbReference type="InterPro" id="IPR036291">
    <property type="entry name" value="NAD(P)-bd_dom_sf"/>
</dbReference>
<dbReference type="InterPro" id="IPR011275">
    <property type="entry name" value="Malate_DH_type3"/>
</dbReference>
<gene>
    <name evidence="8" type="ORF">NZD86_08385</name>
</gene>
<evidence type="ECO:0000256" key="4">
    <source>
        <dbReference type="ARBA" id="ARBA00023027"/>
    </source>
</evidence>
<dbReference type="EMBL" id="CP104064">
    <property type="protein sequence ID" value="WAH38484.1"/>
    <property type="molecule type" value="Genomic_DNA"/>
</dbReference>
<evidence type="ECO:0000256" key="5">
    <source>
        <dbReference type="RuleBase" id="RU003369"/>
    </source>
</evidence>
<dbReference type="PANTHER" id="PTHR43128">
    <property type="entry name" value="L-2-HYDROXYCARBOXYLATE DEHYDROGENASE (NAD(P)(+))"/>
    <property type="match status" value="1"/>
</dbReference>
<name>A0ABY6Z6S3_9BACL</name>
<dbReference type="SUPFAM" id="SSF56327">
    <property type="entry name" value="LDH C-terminal domain-like"/>
    <property type="match status" value="1"/>
</dbReference>
<dbReference type="PANTHER" id="PTHR43128:SF16">
    <property type="entry name" value="L-LACTATE DEHYDROGENASE"/>
    <property type="match status" value="1"/>
</dbReference>
<dbReference type="CDD" id="cd01339">
    <property type="entry name" value="LDH-like_MDH"/>
    <property type="match status" value="1"/>
</dbReference>
<dbReference type="InterPro" id="IPR015955">
    <property type="entry name" value="Lactate_DH/Glyco_Ohase_4_C"/>
</dbReference>
<protein>
    <submittedName>
        <fullName evidence="8">Malate dehydrogenase</fullName>
    </submittedName>
</protein>
<organism evidence="8 9">
    <name type="scientific">Alicyclobacillus dauci</name>
    <dbReference type="NCBI Taxonomy" id="1475485"/>
    <lineage>
        <taxon>Bacteria</taxon>
        <taxon>Bacillati</taxon>
        <taxon>Bacillota</taxon>
        <taxon>Bacilli</taxon>
        <taxon>Bacillales</taxon>
        <taxon>Alicyclobacillaceae</taxon>
        <taxon>Alicyclobacillus</taxon>
    </lineage>
</organism>
<dbReference type="SUPFAM" id="SSF51735">
    <property type="entry name" value="NAD(P)-binding Rossmann-fold domains"/>
    <property type="match status" value="1"/>
</dbReference>
<evidence type="ECO:0000259" key="6">
    <source>
        <dbReference type="Pfam" id="PF00056"/>
    </source>
</evidence>
<dbReference type="InterPro" id="IPR001557">
    <property type="entry name" value="L-lactate/malate_DH"/>
</dbReference>
<evidence type="ECO:0000313" key="8">
    <source>
        <dbReference type="EMBL" id="WAH38484.1"/>
    </source>
</evidence>
<dbReference type="RefSeq" id="WP_268046059.1">
    <property type="nucleotide sequence ID" value="NZ_CP104064.1"/>
</dbReference>
<evidence type="ECO:0000259" key="7">
    <source>
        <dbReference type="Pfam" id="PF02866"/>
    </source>
</evidence>
<evidence type="ECO:0000256" key="2">
    <source>
        <dbReference type="ARBA" id="ARBA00022532"/>
    </source>
</evidence>
<dbReference type="PIRSF" id="PIRSF000102">
    <property type="entry name" value="Lac_mal_DH"/>
    <property type="match status" value="1"/>
</dbReference>
<comment type="similarity">
    <text evidence="1">Belongs to the LDH/MDH superfamily. LDH family.</text>
</comment>
<evidence type="ECO:0000313" key="9">
    <source>
        <dbReference type="Proteomes" id="UP001164803"/>
    </source>
</evidence>
<dbReference type="Pfam" id="PF00056">
    <property type="entry name" value="Ldh_1_N"/>
    <property type="match status" value="1"/>
</dbReference>
<proteinExistence type="inferred from homology"/>
<dbReference type="PRINTS" id="PR00086">
    <property type="entry name" value="LLDHDRGNASE"/>
</dbReference>
<keyword evidence="4" id="KW-0520">NAD</keyword>
<evidence type="ECO:0000256" key="3">
    <source>
        <dbReference type="ARBA" id="ARBA00023002"/>
    </source>
</evidence>